<comment type="similarity">
    <text evidence="1">Belongs to the adenoviridae hexon-interlacing protein family.</text>
</comment>
<dbReference type="RefSeq" id="YP_004123736.1">
    <property type="nucleotide sequence ID" value="NC_014899.1"/>
</dbReference>
<keyword evidence="8" id="KW-1160">Virus entry into host cell</keyword>
<dbReference type="KEGG" id="vg:10100719"/>
<dbReference type="GO" id="GO:0031423">
    <property type="term" value="F:hexon binding"/>
    <property type="evidence" value="ECO:0007669"/>
    <property type="project" value="InterPro"/>
</dbReference>
<evidence type="ECO:0000256" key="6">
    <source>
        <dbReference type="ARBA" id="ARBA00023054"/>
    </source>
</evidence>
<dbReference type="Pfam" id="PF03955">
    <property type="entry name" value="Adeno_PIX"/>
    <property type="match status" value="1"/>
</dbReference>
<keyword evidence="7" id="KW-1232">Capsid decoration protein</keyword>
<dbReference type="GO" id="GO:0098021">
    <property type="term" value="C:viral capsid, decoration"/>
    <property type="evidence" value="ECO:0007669"/>
    <property type="project" value="UniProtKB-KW"/>
</dbReference>
<keyword evidence="3" id="KW-1048">Host nucleus</keyword>
<evidence type="ECO:0000256" key="5">
    <source>
        <dbReference type="ARBA" id="ARBA00022844"/>
    </source>
</evidence>
<protein>
    <submittedName>
        <fullName evidence="10">IX</fullName>
    </submittedName>
</protein>
<dbReference type="Proteomes" id="UP000136399">
    <property type="component" value="Segment"/>
</dbReference>
<reference evidence="10 11" key="1">
    <citation type="journal article" date="2011" name="Virus Res.">
        <title>Genomic and phylogenetic analyses of murine adenovirus 2.</title>
        <authorList>
            <person name="Hemmi S."/>
            <person name="Vidovszky M.Z."/>
            <person name="Ruminska J."/>
            <person name="Ramelli S."/>
            <person name="Decurtins W."/>
            <person name="Greber U.F."/>
            <person name="Harrach B."/>
        </authorList>
    </citation>
    <scope>NUCLEOTIDE SEQUENCE [LARGE SCALE GENOMIC DNA]</scope>
    <source>
        <strain evidence="10">K87</strain>
    </source>
</reference>
<evidence type="ECO:0000256" key="7">
    <source>
        <dbReference type="ARBA" id="ARBA00023093"/>
    </source>
</evidence>
<evidence type="ECO:0000256" key="1">
    <source>
        <dbReference type="ARBA" id="ARBA00010950"/>
    </source>
</evidence>
<dbReference type="GeneID" id="10100719"/>
<evidence type="ECO:0000256" key="2">
    <source>
        <dbReference type="ARBA" id="ARBA00022561"/>
    </source>
</evidence>
<feature type="compositionally biased region" description="Acidic residues" evidence="9">
    <location>
        <begin position="90"/>
        <end position="99"/>
    </location>
</feature>
<sequence length="99" mass="10528">MDFPAVNPQNGYIAYPFLTTRLPWWSGARLGLAGTDLYGRPVPPSERLTELELSAVAATVQSLESRVSALEARLLSLTAPPAPPPRAEPDGVEVDGAEA</sequence>
<evidence type="ECO:0000256" key="4">
    <source>
        <dbReference type="ARBA" id="ARBA00022581"/>
    </source>
</evidence>
<evidence type="ECO:0000256" key="8">
    <source>
        <dbReference type="ARBA" id="ARBA00023296"/>
    </source>
</evidence>
<accession>E7CH31</accession>
<dbReference type="GO" id="GO:0046718">
    <property type="term" value="P:symbiont entry into host cell"/>
    <property type="evidence" value="ECO:0007669"/>
    <property type="project" value="UniProtKB-KW"/>
</dbReference>
<evidence type="ECO:0000313" key="10">
    <source>
        <dbReference type="EMBL" id="ADR77832.1"/>
    </source>
</evidence>
<evidence type="ECO:0000256" key="9">
    <source>
        <dbReference type="SAM" id="MobiDB-lite"/>
    </source>
</evidence>
<dbReference type="OrthoDB" id="14287at10239"/>
<proteinExistence type="inferred from homology"/>
<dbReference type="EMBL" id="HM049560">
    <property type="protein sequence ID" value="ADR77832.1"/>
    <property type="molecule type" value="Genomic_DNA"/>
</dbReference>
<keyword evidence="5" id="KW-0946">Virion</keyword>
<evidence type="ECO:0000256" key="3">
    <source>
        <dbReference type="ARBA" id="ARBA00022562"/>
    </source>
</evidence>
<keyword evidence="4" id="KW-0945">Host-virus interaction</keyword>
<organism evidence="10 11">
    <name type="scientific">Murine adenovirus 2</name>
    <dbReference type="NCBI Taxonomy" id="931972"/>
    <lineage>
        <taxon>Viruses</taxon>
        <taxon>Varidnaviria</taxon>
        <taxon>Bamfordvirae</taxon>
        <taxon>Preplasmiviricota</taxon>
        <taxon>Polisuviricotina</taxon>
        <taxon>Pharingeaviricetes</taxon>
        <taxon>Rowavirales</taxon>
        <taxon>Adenoviridae</taxon>
        <taxon>Mastadenovirus</taxon>
        <taxon>Mastadenovirus muris</taxon>
        <taxon>Murine mastadenovirus B</taxon>
    </lineage>
</organism>
<keyword evidence="11" id="KW-1185">Reference proteome</keyword>
<keyword evidence="6" id="KW-0175">Coiled coil</keyword>
<feature type="region of interest" description="Disordered" evidence="9">
    <location>
        <begin position="78"/>
        <end position="99"/>
    </location>
</feature>
<keyword evidence="2" id="KW-0167">Capsid protein</keyword>
<evidence type="ECO:0000313" key="11">
    <source>
        <dbReference type="Proteomes" id="UP000136399"/>
    </source>
</evidence>
<name>E7CH31_9ADEN</name>
<dbReference type="InterPro" id="IPR005641">
    <property type="entry name" value="Hexon_assoc_IX"/>
</dbReference>